<proteinExistence type="predicted"/>
<dbReference type="PANTHER" id="PTHR43081:SF1">
    <property type="entry name" value="ADENYLATE CYCLASE, TERMINAL-DIFFERENTIATION SPECIFIC"/>
    <property type="match status" value="1"/>
</dbReference>
<protein>
    <submittedName>
        <fullName evidence="3">Adenylate and Guanylate cyclase catalytic domain-containing protein</fullName>
    </submittedName>
</protein>
<dbReference type="GO" id="GO:0035556">
    <property type="term" value="P:intracellular signal transduction"/>
    <property type="evidence" value="ECO:0007669"/>
    <property type="project" value="InterPro"/>
</dbReference>
<dbReference type="EMBL" id="FUWJ01000002">
    <property type="protein sequence ID" value="SJZ80649.1"/>
    <property type="molecule type" value="Genomic_DNA"/>
</dbReference>
<dbReference type="InterPro" id="IPR029787">
    <property type="entry name" value="Nucleotide_cyclase"/>
</dbReference>
<evidence type="ECO:0000256" key="1">
    <source>
        <dbReference type="SAM" id="Phobius"/>
    </source>
</evidence>
<dbReference type="AlphaFoldDB" id="A0A1T4NN01"/>
<keyword evidence="4" id="KW-1185">Reference proteome</keyword>
<feature type="domain" description="Guanylate cyclase" evidence="2">
    <location>
        <begin position="158"/>
        <end position="287"/>
    </location>
</feature>
<evidence type="ECO:0000259" key="2">
    <source>
        <dbReference type="PROSITE" id="PS50125"/>
    </source>
</evidence>
<sequence length="341" mass="36483">MVLDDQTRILLFRIVRLILIAAGAGAIYAYAAGSDADIALGITRGALSGALIGAMISTLDAFVLQAPGSRLAGASFLLNTSVRSLIYLGVFLVGIAAAQLLTAQSLASIEISRDDILFCFAATFVISFLFEVNSLLGQSVLLAFITGRYHRPRVEQRLFLMIDMKDSTAAAERLGEVAFHRLLNRFVNDLAGPIVRFDGQIHKYVGDELIATWPLARGVKDARCLRACFAVIGRLQELGPAYRHEFGAPVQVRAALHCGPVVVGEMGSVKKEIALIGDTMNTTARIVDACRDSGQPVLISAVLLDKLALPTGLIAQPLGPIELRGKGQAVELFSLAKRATP</sequence>
<keyword evidence="1" id="KW-0812">Transmembrane</keyword>
<feature type="transmembrane region" description="Helical" evidence="1">
    <location>
        <begin position="115"/>
        <end position="136"/>
    </location>
</feature>
<dbReference type="CDD" id="cd07302">
    <property type="entry name" value="CHD"/>
    <property type="match status" value="1"/>
</dbReference>
<dbReference type="GO" id="GO:0009190">
    <property type="term" value="P:cyclic nucleotide biosynthetic process"/>
    <property type="evidence" value="ECO:0007669"/>
    <property type="project" value="InterPro"/>
</dbReference>
<keyword evidence="1" id="KW-1133">Transmembrane helix</keyword>
<dbReference type="SUPFAM" id="SSF55073">
    <property type="entry name" value="Nucleotide cyclase"/>
    <property type="match status" value="1"/>
</dbReference>
<dbReference type="InterPro" id="IPR050697">
    <property type="entry name" value="Adenylyl/Guanylyl_Cyclase_3/4"/>
</dbReference>
<dbReference type="InterPro" id="IPR001054">
    <property type="entry name" value="A/G_cyclase"/>
</dbReference>
<dbReference type="PANTHER" id="PTHR43081">
    <property type="entry name" value="ADENYLATE CYCLASE, TERMINAL-DIFFERENTIATION SPECIFIC-RELATED"/>
    <property type="match status" value="1"/>
</dbReference>
<reference evidence="4" key="1">
    <citation type="submission" date="2017-02" db="EMBL/GenBank/DDBJ databases">
        <authorList>
            <person name="Varghese N."/>
            <person name="Submissions S."/>
        </authorList>
    </citation>
    <scope>NUCLEOTIDE SEQUENCE [LARGE SCALE GENOMIC DNA]</scope>
    <source>
        <strain evidence="4">ATCC 27094</strain>
    </source>
</reference>
<feature type="transmembrane region" description="Helical" evidence="1">
    <location>
        <begin position="84"/>
        <end position="103"/>
    </location>
</feature>
<evidence type="ECO:0000313" key="3">
    <source>
        <dbReference type="EMBL" id="SJZ80649.1"/>
    </source>
</evidence>
<dbReference type="STRING" id="225324.SAMN02745126_02366"/>
<dbReference type="Proteomes" id="UP000190092">
    <property type="component" value="Unassembled WGS sequence"/>
</dbReference>
<feature type="transmembrane region" description="Helical" evidence="1">
    <location>
        <begin position="45"/>
        <end position="64"/>
    </location>
</feature>
<dbReference type="OrthoDB" id="9768499at2"/>
<accession>A0A1T4NN01</accession>
<dbReference type="Gene3D" id="3.30.70.1230">
    <property type="entry name" value="Nucleotide cyclase"/>
    <property type="match status" value="1"/>
</dbReference>
<organism evidence="3 4">
    <name type="scientific">Enhydrobacter aerosaccus</name>
    <dbReference type="NCBI Taxonomy" id="225324"/>
    <lineage>
        <taxon>Bacteria</taxon>
        <taxon>Pseudomonadati</taxon>
        <taxon>Pseudomonadota</taxon>
        <taxon>Alphaproteobacteria</taxon>
        <taxon>Hyphomicrobiales</taxon>
        <taxon>Enhydrobacter</taxon>
    </lineage>
</organism>
<name>A0A1T4NN01_9HYPH</name>
<dbReference type="PROSITE" id="PS50125">
    <property type="entry name" value="GUANYLATE_CYCLASE_2"/>
    <property type="match status" value="1"/>
</dbReference>
<dbReference type="Pfam" id="PF00211">
    <property type="entry name" value="Guanylate_cyc"/>
    <property type="match status" value="1"/>
</dbReference>
<feature type="transmembrane region" description="Helical" evidence="1">
    <location>
        <begin position="12"/>
        <end position="33"/>
    </location>
</feature>
<dbReference type="RefSeq" id="WP_085934061.1">
    <property type="nucleotide sequence ID" value="NZ_FUWJ01000002.1"/>
</dbReference>
<gene>
    <name evidence="3" type="ORF">SAMN02745126_02366</name>
</gene>
<keyword evidence="1" id="KW-0472">Membrane</keyword>
<dbReference type="GO" id="GO:0004016">
    <property type="term" value="F:adenylate cyclase activity"/>
    <property type="evidence" value="ECO:0007669"/>
    <property type="project" value="UniProtKB-ARBA"/>
</dbReference>
<evidence type="ECO:0000313" key="4">
    <source>
        <dbReference type="Proteomes" id="UP000190092"/>
    </source>
</evidence>